<name>A0A0C3ASF1_SERVB</name>
<protein>
    <submittedName>
        <fullName evidence="4">Uncharacterized protein</fullName>
    </submittedName>
</protein>
<dbReference type="HOGENOM" id="CLU_185710_0_0_1"/>
<organism evidence="4 5">
    <name type="scientific">Serendipita vermifera MAFF 305830</name>
    <dbReference type="NCBI Taxonomy" id="933852"/>
    <lineage>
        <taxon>Eukaryota</taxon>
        <taxon>Fungi</taxon>
        <taxon>Dikarya</taxon>
        <taxon>Basidiomycota</taxon>
        <taxon>Agaricomycotina</taxon>
        <taxon>Agaricomycetes</taxon>
        <taxon>Sebacinales</taxon>
        <taxon>Serendipitaceae</taxon>
        <taxon>Serendipita</taxon>
    </lineage>
</organism>
<evidence type="ECO:0000256" key="2">
    <source>
        <dbReference type="ARBA" id="ARBA00023043"/>
    </source>
</evidence>
<dbReference type="InterPro" id="IPR050745">
    <property type="entry name" value="Multifunctional_regulatory"/>
</dbReference>
<dbReference type="PANTHER" id="PTHR24189">
    <property type="entry name" value="MYOTROPHIN"/>
    <property type="match status" value="1"/>
</dbReference>
<keyword evidence="5" id="KW-1185">Reference proteome</keyword>
<sequence>YAITHGQPINAVLGGLLPLHAAASGGSVDVVQLLIDHGADVNAPRMPSATGPPIGVGGAGSIVGPNGSTPLHFAAALGH</sequence>
<dbReference type="SMART" id="SM00248">
    <property type="entry name" value="ANK"/>
    <property type="match status" value="1"/>
</dbReference>
<evidence type="ECO:0000313" key="4">
    <source>
        <dbReference type="EMBL" id="KIM22969.1"/>
    </source>
</evidence>
<evidence type="ECO:0000256" key="3">
    <source>
        <dbReference type="PROSITE-ProRule" id="PRU00023"/>
    </source>
</evidence>
<keyword evidence="1" id="KW-0677">Repeat</keyword>
<dbReference type="PANTHER" id="PTHR24189:SF50">
    <property type="entry name" value="ANKYRIN REPEAT AND SOCS BOX PROTEIN 2"/>
    <property type="match status" value="1"/>
</dbReference>
<dbReference type="Pfam" id="PF00023">
    <property type="entry name" value="Ank"/>
    <property type="match status" value="1"/>
</dbReference>
<dbReference type="AlphaFoldDB" id="A0A0C3ASF1"/>
<feature type="repeat" description="ANK" evidence="3">
    <location>
        <begin position="66"/>
        <end position="79"/>
    </location>
</feature>
<feature type="non-terminal residue" evidence="4">
    <location>
        <position position="79"/>
    </location>
</feature>
<dbReference type="PROSITE" id="PS50088">
    <property type="entry name" value="ANK_REPEAT"/>
    <property type="match status" value="2"/>
</dbReference>
<gene>
    <name evidence="4" type="ORF">M408DRAFT_34547</name>
</gene>
<accession>A0A0C3ASF1</accession>
<dbReference type="STRING" id="933852.A0A0C3ASF1"/>
<dbReference type="InterPro" id="IPR036770">
    <property type="entry name" value="Ankyrin_rpt-contain_sf"/>
</dbReference>
<feature type="non-terminal residue" evidence="4">
    <location>
        <position position="1"/>
    </location>
</feature>
<dbReference type="Proteomes" id="UP000054097">
    <property type="component" value="Unassembled WGS sequence"/>
</dbReference>
<evidence type="ECO:0000256" key="1">
    <source>
        <dbReference type="ARBA" id="ARBA00022737"/>
    </source>
</evidence>
<proteinExistence type="predicted"/>
<reference evidence="4 5" key="1">
    <citation type="submission" date="2014-04" db="EMBL/GenBank/DDBJ databases">
        <authorList>
            <consortium name="DOE Joint Genome Institute"/>
            <person name="Kuo A."/>
            <person name="Zuccaro A."/>
            <person name="Kohler A."/>
            <person name="Nagy L.G."/>
            <person name="Floudas D."/>
            <person name="Copeland A."/>
            <person name="Barry K.W."/>
            <person name="Cichocki N."/>
            <person name="Veneault-Fourrey C."/>
            <person name="LaButti K."/>
            <person name="Lindquist E.A."/>
            <person name="Lipzen A."/>
            <person name="Lundell T."/>
            <person name="Morin E."/>
            <person name="Murat C."/>
            <person name="Sun H."/>
            <person name="Tunlid A."/>
            <person name="Henrissat B."/>
            <person name="Grigoriev I.V."/>
            <person name="Hibbett D.S."/>
            <person name="Martin F."/>
            <person name="Nordberg H.P."/>
            <person name="Cantor M.N."/>
            <person name="Hua S.X."/>
        </authorList>
    </citation>
    <scope>NUCLEOTIDE SEQUENCE [LARGE SCALE GENOMIC DNA]</scope>
    <source>
        <strain evidence="4 5">MAFF 305830</strain>
    </source>
</reference>
<keyword evidence="2 3" id="KW-0040">ANK repeat</keyword>
<dbReference type="PROSITE" id="PS50297">
    <property type="entry name" value="ANK_REP_REGION"/>
    <property type="match status" value="2"/>
</dbReference>
<dbReference type="EMBL" id="KN824345">
    <property type="protein sequence ID" value="KIM22969.1"/>
    <property type="molecule type" value="Genomic_DNA"/>
</dbReference>
<evidence type="ECO:0000313" key="5">
    <source>
        <dbReference type="Proteomes" id="UP000054097"/>
    </source>
</evidence>
<dbReference type="OrthoDB" id="194358at2759"/>
<dbReference type="Gene3D" id="1.25.40.20">
    <property type="entry name" value="Ankyrin repeat-containing domain"/>
    <property type="match status" value="1"/>
</dbReference>
<feature type="repeat" description="ANK" evidence="3">
    <location>
        <begin position="14"/>
        <end position="46"/>
    </location>
</feature>
<reference evidence="5" key="2">
    <citation type="submission" date="2015-01" db="EMBL/GenBank/DDBJ databases">
        <title>Evolutionary Origins and Diversification of the Mycorrhizal Mutualists.</title>
        <authorList>
            <consortium name="DOE Joint Genome Institute"/>
            <consortium name="Mycorrhizal Genomics Consortium"/>
            <person name="Kohler A."/>
            <person name="Kuo A."/>
            <person name="Nagy L.G."/>
            <person name="Floudas D."/>
            <person name="Copeland A."/>
            <person name="Barry K.W."/>
            <person name="Cichocki N."/>
            <person name="Veneault-Fourrey C."/>
            <person name="LaButti K."/>
            <person name="Lindquist E.A."/>
            <person name="Lipzen A."/>
            <person name="Lundell T."/>
            <person name="Morin E."/>
            <person name="Murat C."/>
            <person name="Riley R."/>
            <person name="Ohm R."/>
            <person name="Sun H."/>
            <person name="Tunlid A."/>
            <person name="Henrissat B."/>
            <person name="Grigoriev I.V."/>
            <person name="Hibbett D.S."/>
            <person name="Martin F."/>
        </authorList>
    </citation>
    <scope>NUCLEOTIDE SEQUENCE [LARGE SCALE GENOMIC DNA]</scope>
    <source>
        <strain evidence="5">MAFF 305830</strain>
    </source>
</reference>
<dbReference type="InterPro" id="IPR002110">
    <property type="entry name" value="Ankyrin_rpt"/>
</dbReference>
<dbReference type="SUPFAM" id="SSF48403">
    <property type="entry name" value="Ankyrin repeat"/>
    <property type="match status" value="1"/>
</dbReference>